<dbReference type="PANTHER" id="PTHR43480:SF1">
    <property type="entry name" value="ACYL-[ACYL-CARRIER-PROTEIN]--UDP-N-ACETYLGLUCOSAMINE O-ACYLTRANSFERASE, MITOCHONDRIAL-RELATED"/>
    <property type="match status" value="1"/>
</dbReference>
<keyword evidence="11" id="KW-1185">Reference proteome</keyword>
<name>A0A1G6KV07_9BACT</name>
<dbReference type="Gene3D" id="2.160.10.10">
    <property type="entry name" value="Hexapeptide repeat proteins"/>
    <property type="match status" value="1"/>
</dbReference>
<dbReference type="Proteomes" id="UP000199411">
    <property type="component" value="Unassembled WGS sequence"/>
</dbReference>
<comment type="subcellular location">
    <subcellularLocation>
        <location evidence="8">Cytoplasm</location>
    </subcellularLocation>
</comment>
<evidence type="ECO:0000313" key="11">
    <source>
        <dbReference type="Proteomes" id="UP000199411"/>
    </source>
</evidence>
<dbReference type="InterPro" id="IPR010137">
    <property type="entry name" value="Lipid_A_LpxA"/>
</dbReference>
<keyword evidence="2 8" id="KW-0444">Lipid biosynthesis</keyword>
<keyword evidence="6 8" id="KW-0443">Lipid metabolism</keyword>
<dbReference type="EMBL" id="FMYU01000004">
    <property type="protein sequence ID" value="SDC34783.1"/>
    <property type="molecule type" value="Genomic_DNA"/>
</dbReference>
<dbReference type="Pfam" id="PF13720">
    <property type="entry name" value="Acetyltransf_11"/>
    <property type="match status" value="1"/>
</dbReference>
<dbReference type="CDD" id="cd03351">
    <property type="entry name" value="LbH_UDP-GlcNAc_AT"/>
    <property type="match status" value="1"/>
</dbReference>
<comment type="subunit">
    <text evidence="8">Homotrimer.</text>
</comment>
<organism evidence="10 11">
    <name type="scientific">Desulfurella multipotens</name>
    <dbReference type="NCBI Taxonomy" id="79269"/>
    <lineage>
        <taxon>Bacteria</taxon>
        <taxon>Pseudomonadati</taxon>
        <taxon>Campylobacterota</taxon>
        <taxon>Desulfurellia</taxon>
        <taxon>Desulfurellales</taxon>
        <taxon>Desulfurellaceae</taxon>
        <taxon>Desulfurella</taxon>
    </lineage>
</organism>
<evidence type="ECO:0000256" key="8">
    <source>
        <dbReference type="HAMAP-Rule" id="MF_00387"/>
    </source>
</evidence>
<accession>A0A1G6KV07</accession>
<dbReference type="GO" id="GO:0009245">
    <property type="term" value="P:lipid A biosynthetic process"/>
    <property type="evidence" value="ECO:0007669"/>
    <property type="project" value="UniProtKB-UniRule"/>
</dbReference>
<dbReference type="HAMAP" id="MF_00387">
    <property type="entry name" value="LpxA"/>
    <property type="match status" value="1"/>
</dbReference>
<dbReference type="PROSITE" id="PS00101">
    <property type="entry name" value="HEXAPEP_TRANSFERASES"/>
    <property type="match status" value="1"/>
</dbReference>
<evidence type="ECO:0000256" key="2">
    <source>
        <dbReference type="ARBA" id="ARBA00022516"/>
    </source>
</evidence>
<dbReference type="NCBIfam" id="TIGR01852">
    <property type="entry name" value="lipid_A_lpxA"/>
    <property type="match status" value="1"/>
</dbReference>
<protein>
    <recommendedName>
        <fullName evidence="8">Acyl-[acyl-carrier-protein]--UDP-N-acetylglucosamine O-acyltransferase</fullName>
        <shortName evidence="8">UDP-N-acetylglucosamine acyltransferase</shortName>
        <ecNumber evidence="8">2.3.1.129</ecNumber>
    </recommendedName>
</protein>
<dbReference type="InterPro" id="IPR011004">
    <property type="entry name" value="Trimer_LpxA-like_sf"/>
</dbReference>
<evidence type="ECO:0000313" key="10">
    <source>
        <dbReference type="EMBL" id="SDC34783.1"/>
    </source>
</evidence>
<evidence type="ECO:0000256" key="1">
    <source>
        <dbReference type="ARBA" id="ARBA00022490"/>
    </source>
</evidence>
<dbReference type="OrthoDB" id="9807278at2"/>
<dbReference type="InterPro" id="IPR029098">
    <property type="entry name" value="Acetyltransf_C"/>
</dbReference>
<evidence type="ECO:0000256" key="4">
    <source>
        <dbReference type="ARBA" id="ARBA00022679"/>
    </source>
</evidence>
<proteinExistence type="inferred from homology"/>
<dbReference type="Gene3D" id="1.20.1180.10">
    <property type="entry name" value="Udp N-acetylglucosamine O-acyltransferase, C-terminal domain"/>
    <property type="match status" value="1"/>
</dbReference>
<dbReference type="GO" id="GO:0016020">
    <property type="term" value="C:membrane"/>
    <property type="evidence" value="ECO:0007669"/>
    <property type="project" value="GOC"/>
</dbReference>
<dbReference type="InterPro" id="IPR018357">
    <property type="entry name" value="Hexapep_transf_CS"/>
</dbReference>
<dbReference type="NCBIfam" id="NF003657">
    <property type="entry name" value="PRK05289.1"/>
    <property type="match status" value="1"/>
</dbReference>
<dbReference type="Pfam" id="PF00132">
    <property type="entry name" value="Hexapep"/>
    <property type="match status" value="2"/>
</dbReference>
<dbReference type="PANTHER" id="PTHR43480">
    <property type="entry name" value="ACYL-[ACYL-CARRIER-PROTEIN]--UDP-N-ACETYLGLUCOSAMINE O-ACYLTRANSFERASE"/>
    <property type="match status" value="1"/>
</dbReference>
<keyword evidence="1 8" id="KW-0963">Cytoplasm</keyword>
<dbReference type="GO" id="GO:0008780">
    <property type="term" value="F:acyl-[acyl-carrier-protein]-UDP-N-acetylglucosamine O-acyltransferase activity"/>
    <property type="evidence" value="ECO:0007669"/>
    <property type="project" value="UniProtKB-UniRule"/>
</dbReference>
<feature type="domain" description="UDP N-acetylglucosamine O-acyltransferase C-terminal" evidence="9">
    <location>
        <begin position="176"/>
        <end position="255"/>
    </location>
</feature>
<dbReference type="InterPro" id="IPR001451">
    <property type="entry name" value="Hexapep"/>
</dbReference>
<sequence length="258" mass="28215">MVNIHKTAIIGDNVKLGENVTIGPYSIIKSNVKIGDNCDIQSHVVIDEFTTIGNNCKVFHSAVLGTIPQDLKFSGEFSELIIGDNNTIREFAMINRGTKGGIGKTQIGNNNLIMAYVHVAHDCIIGNNCIIANMVQFAGHVVVEDSAVIGGMSAVHQFVRIGSLSMVGGMSGVSLDVPPFTLAVGNRAKLNGLNLVGLKRNGFSLSEIEKLKEAYRVIFRSNLKFDEAYEKLKESSSKHVIDMIEFLRKSERGFCRER</sequence>
<keyword evidence="3 8" id="KW-0441">Lipid A biosynthesis</keyword>
<keyword evidence="4 8" id="KW-0808">Transferase</keyword>
<reference evidence="11" key="1">
    <citation type="submission" date="2016-10" db="EMBL/GenBank/DDBJ databases">
        <authorList>
            <person name="Varghese N."/>
            <person name="Submissions S."/>
        </authorList>
    </citation>
    <scope>NUCLEOTIDE SEQUENCE [LARGE SCALE GENOMIC DNA]</scope>
    <source>
        <strain evidence="11">DSM 8415</strain>
    </source>
</reference>
<comment type="catalytic activity">
    <reaction evidence="8">
        <text>a (3R)-hydroxyacyl-[ACP] + UDP-N-acetyl-alpha-D-glucosamine = a UDP-3-O-[(3R)-3-hydroxyacyl]-N-acetyl-alpha-D-glucosamine + holo-[ACP]</text>
        <dbReference type="Rhea" id="RHEA:67812"/>
        <dbReference type="Rhea" id="RHEA-COMP:9685"/>
        <dbReference type="Rhea" id="RHEA-COMP:9945"/>
        <dbReference type="ChEBI" id="CHEBI:57705"/>
        <dbReference type="ChEBI" id="CHEBI:64479"/>
        <dbReference type="ChEBI" id="CHEBI:78827"/>
        <dbReference type="ChEBI" id="CHEBI:173225"/>
        <dbReference type="EC" id="2.3.1.129"/>
    </reaction>
</comment>
<dbReference type="GO" id="GO:0005737">
    <property type="term" value="C:cytoplasm"/>
    <property type="evidence" value="ECO:0007669"/>
    <property type="project" value="UniProtKB-SubCell"/>
</dbReference>
<dbReference type="EC" id="2.3.1.129" evidence="8"/>
<dbReference type="AlphaFoldDB" id="A0A1G6KV07"/>
<dbReference type="InterPro" id="IPR037157">
    <property type="entry name" value="Acetyltransf_C_sf"/>
</dbReference>
<keyword evidence="5 8" id="KW-0677">Repeat</keyword>
<dbReference type="RefSeq" id="WP_025391568.1">
    <property type="nucleotide sequence ID" value="NZ_FMYU01000004.1"/>
</dbReference>
<dbReference type="SUPFAM" id="SSF51161">
    <property type="entry name" value="Trimeric LpxA-like enzymes"/>
    <property type="match status" value="1"/>
</dbReference>
<evidence type="ECO:0000256" key="6">
    <source>
        <dbReference type="ARBA" id="ARBA00023098"/>
    </source>
</evidence>
<comment type="similarity">
    <text evidence="8">Belongs to the transferase hexapeptide repeat family. LpxA subfamily.</text>
</comment>
<evidence type="ECO:0000256" key="5">
    <source>
        <dbReference type="ARBA" id="ARBA00022737"/>
    </source>
</evidence>
<evidence type="ECO:0000256" key="7">
    <source>
        <dbReference type="ARBA" id="ARBA00023315"/>
    </source>
</evidence>
<evidence type="ECO:0000259" key="9">
    <source>
        <dbReference type="Pfam" id="PF13720"/>
    </source>
</evidence>
<evidence type="ECO:0000256" key="3">
    <source>
        <dbReference type="ARBA" id="ARBA00022556"/>
    </source>
</evidence>
<comment type="function">
    <text evidence="8">Involved in the biosynthesis of lipid A, a phosphorylated glycolipid that anchors the lipopolysaccharide to the outer membrane of the cell.</text>
</comment>
<dbReference type="UniPathway" id="UPA00359">
    <property type="reaction ID" value="UER00477"/>
</dbReference>
<comment type="pathway">
    <text evidence="8">Glycolipid biosynthesis; lipid IV(A) biosynthesis; lipid IV(A) from (3R)-3-hydroxytetradecanoyl-[acyl-carrier-protein] and UDP-N-acetyl-alpha-D-glucosamine: step 1/6.</text>
</comment>
<keyword evidence="7 8" id="KW-0012">Acyltransferase</keyword>
<dbReference type="PIRSF" id="PIRSF000456">
    <property type="entry name" value="UDP-GlcNAc_acltr"/>
    <property type="match status" value="1"/>
</dbReference>
<gene>
    <name evidence="8" type="primary">lpxA</name>
    <name evidence="10" type="ORF">SAMN05660835_00698</name>
</gene>